<keyword evidence="2" id="KW-1185">Reference proteome</keyword>
<proteinExistence type="predicted"/>
<dbReference type="Proteomes" id="UP000824533">
    <property type="component" value="Linkage Group LG12"/>
</dbReference>
<reference evidence="1 2" key="1">
    <citation type="journal article" date="2021" name="Front. Genet.">
        <title>Chromosome-Level Genome Assembly Reveals Significant Gene Expansion in the Toll and IMD Signaling Pathways of Dendrolimus kikuchii.</title>
        <authorList>
            <person name="Zhou J."/>
            <person name="Wu P."/>
            <person name="Xiong Z."/>
            <person name="Liu N."/>
            <person name="Zhao N."/>
            <person name="Ji M."/>
            <person name="Qiu Y."/>
            <person name="Yang B."/>
        </authorList>
    </citation>
    <scope>NUCLEOTIDE SEQUENCE [LARGE SCALE GENOMIC DNA]</scope>
    <source>
        <strain evidence="1">Ann1</strain>
    </source>
</reference>
<organism evidence="1 2">
    <name type="scientific">Dendrolimus kikuchii</name>
    <dbReference type="NCBI Taxonomy" id="765133"/>
    <lineage>
        <taxon>Eukaryota</taxon>
        <taxon>Metazoa</taxon>
        <taxon>Ecdysozoa</taxon>
        <taxon>Arthropoda</taxon>
        <taxon>Hexapoda</taxon>
        <taxon>Insecta</taxon>
        <taxon>Pterygota</taxon>
        <taxon>Neoptera</taxon>
        <taxon>Endopterygota</taxon>
        <taxon>Lepidoptera</taxon>
        <taxon>Glossata</taxon>
        <taxon>Ditrysia</taxon>
        <taxon>Bombycoidea</taxon>
        <taxon>Lasiocampidae</taxon>
        <taxon>Dendrolimus</taxon>
    </lineage>
</organism>
<evidence type="ECO:0000313" key="1">
    <source>
        <dbReference type="EMBL" id="KAJ0176969.1"/>
    </source>
</evidence>
<gene>
    <name evidence="1" type="ORF">K1T71_006978</name>
</gene>
<sequence length="219" mass="25150">MNNNLVYLFIMQLVNNIISKSYEMEISEEIKIIDLSRGTTWRDMEQYYGALERRCDVRSLKNRRACMTRVMNVKEAGEVCKNKPKWRSVVRLSYELAEWIATNLSHVVGVATDAPTLESDQTREFSARTVSNLLGKNGVFMIENVNIERKIPEQGCMALVMPLKLHNVNHVPTRLTAFCPSIKTDLRVALALKKAEKNKKLETISSRVYDVNLEEILNQ</sequence>
<accession>A0ACC1CZ25</accession>
<evidence type="ECO:0000313" key="2">
    <source>
        <dbReference type="Proteomes" id="UP000824533"/>
    </source>
</evidence>
<name>A0ACC1CZ25_9NEOP</name>
<dbReference type="EMBL" id="CM034398">
    <property type="protein sequence ID" value="KAJ0176969.1"/>
    <property type="molecule type" value="Genomic_DNA"/>
</dbReference>
<protein>
    <submittedName>
        <fullName evidence="1">Uncharacterized protein</fullName>
    </submittedName>
</protein>
<comment type="caution">
    <text evidence="1">The sequence shown here is derived from an EMBL/GenBank/DDBJ whole genome shotgun (WGS) entry which is preliminary data.</text>
</comment>